<evidence type="ECO:0008006" key="3">
    <source>
        <dbReference type="Google" id="ProtNLM"/>
    </source>
</evidence>
<dbReference type="Pfam" id="PF13489">
    <property type="entry name" value="Methyltransf_23"/>
    <property type="match status" value="1"/>
</dbReference>
<organism evidence="1 2">
    <name type="scientific">Kocuria rosea subsp. polaris</name>
    <dbReference type="NCBI Taxonomy" id="136273"/>
    <lineage>
        <taxon>Bacteria</taxon>
        <taxon>Bacillati</taxon>
        <taxon>Actinomycetota</taxon>
        <taxon>Actinomycetes</taxon>
        <taxon>Micrococcales</taxon>
        <taxon>Micrococcaceae</taxon>
        <taxon>Kocuria</taxon>
    </lineage>
</organism>
<dbReference type="InterPro" id="IPR029063">
    <property type="entry name" value="SAM-dependent_MTases_sf"/>
</dbReference>
<dbReference type="OrthoDB" id="1550779at2"/>
<gene>
    <name evidence="1" type="ORF">AVL61_16130</name>
</gene>
<accession>A0A0W8IB90</accession>
<dbReference type="RefSeq" id="WP_058874173.1">
    <property type="nucleotide sequence ID" value="NZ_LQBK01000018.1"/>
</dbReference>
<reference evidence="2" key="1">
    <citation type="submission" date="2015-12" db="EMBL/GenBank/DDBJ databases">
        <authorList>
            <person name="Nair G.R."/>
            <person name="Kaur G."/>
            <person name="Mayilraj S."/>
        </authorList>
    </citation>
    <scope>NUCLEOTIDE SEQUENCE [LARGE SCALE GENOMIC DNA]</scope>
    <source>
        <strain evidence="2">CD08_4</strain>
    </source>
</reference>
<dbReference type="AlphaFoldDB" id="A0A0W8IB90"/>
<name>A0A0W8IB90_KOCRO</name>
<comment type="caution">
    <text evidence="1">The sequence shown here is derived from an EMBL/GenBank/DDBJ whole genome shotgun (WGS) entry which is preliminary data.</text>
</comment>
<dbReference type="Gene3D" id="3.40.50.150">
    <property type="entry name" value="Vaccinia Virus protein VP39"/>
    <property type="match status" value="1"/>
</dbReference>
<protein>
    <recommendedName>
        <fullName evidence="3">Methyltransferase domain-containing protein</fullName>
    </recommendedName>
</protein>
<proteinExistence type="predicted"/>
<dbReference type="CDD" id="cd02440">
    <property type="entry name" value="AdoMet_MTases"/>
    <property type="match status" value="1"/>
</dbReference>
<sequence length="213" mass="23084">MSSCCGPGAYEGVFGPRLARHLAARYRRTGPDRTTRRLLGFLAAHGIEGARVLEIGGGVGEVQLELLRRGAARTTNLELVDSYEAEASALAAAAGTAGRTTRRRLDIAADPGAVEPHDVVVLHRVVCCYPDHERLLTAAADHAGRLLVLSFPPRTPAVRASLALLNAFYRATGRSFRNYAHSPEAMLAVLRGRGLRPVYAHRGRFWRVVGLVR</sequence>
<evidence type="ECO:0000313" key="2">
    <source>
        <dbReference type="Proteomes" id="UP000053512"/>
    </source>
</evidence>
<dbReference type="EMBL" id="LQBK01000018">
    <property type="protein sequence ID" value="KUG57199.1"/>
    <property type="molecule type" value="Genomic_DNA"/>
</dbReference>
<dbReference type="SUPFAM" id="SSF53335">
    <property type="entry name" value="S-adenosyl-L-methionine-dependent methyltransferases"/>
    <property type="match status" value="1"/>
</dbReference>
<dbReference type="Proteomes" id="UP000053512">
    <property type="component" value="Unassembled WGS sequence"/>
</dbReference>
<evidence type="ECO:0000313" key="1">
    <source>
        <dbReference type="EMBL" id="KUG57199.1"/>
    </source>
</evidence>